<name>A0A2N9W096_9HYPH</name>
<sequence length="336" mass="35909">MTESRSNAARLKDRALVLIDKAIQRVRGKSGQAPIVPAGNVVGHALMIVIAIMTFLACLTIGAVSLVQSTAATWQSQISTEATIQIRPVEGQDMEALLTQASTIAQGFSGVKSTRIIDRAATARLLEPWLGTGLDIDELPVPRLVIVTLDEATPPDFAAIRSALVKDVPGASFDDHRNWVDRLVSMARSTVLIGMAVLGLVVAATVLTVIFATRGAMAGNEHIIEVLHFIGAEQKFVARQFERHFFWTALKGALCGGALAMTIFLGVAWWSSRNLATPEADQATALFGNFSIGSGGYSGVVLIILAVSVLTMITTRMTVIAHLRQVDGRTGKSHEN</sequence>
<proteinExistence type="predicted"/>
<keyword evidence="3" id="KW-1185">Reference proteome</keyword>
<dbReference type="RefSeq" id="WP_099997900.1">
    <property type="nucleotide sequence ID" value="NZ_CP017940.1"/>
</dbReference>
<dbReference type="Proteomes" id="UP000232163">
    <property type="component" value="Unassembled WGS sequence"/>
</dbReference>
<reference evidence="2 3" key="1">
    <citation type="journal article" date="2017" name="Int J Environ Stud">
        <title>Does the Miocene-Pliocene relict legume Oxytropis triphylla form nitrogen-fixing nodules with a combination of bacterial strains?</title>
        <authorList>
            <person name="Safronova V."/>
            <person name="Belimov A."/>
            <person name="Sazanova A."/>
            <person name="Kuznetsova I."/>
            <person name="Popova J."/>
            <person name="Andronov E."/>
            <person name="Verkhozina A."/>
            <person name="Tikhonovich I."/>
        </authorList>
    </citation>
    <scope>NUCLEOTIDE SEQUENCE [LARGE SCALE GENOMIC DNA]</scope>
    <source>
        <strain evidence="2 3">Tri-38</strain>
    </source>
</reference>
<evidence type="ECO:0000313" key="2">
    <source>
        <dbReference type="EMBL" id="PIO45164.1"/>
    </source>
</evidence>
<protein>
    <submittedName>
        <fullName evidence="2">ABC transporter permease</fullName>
    </submittedName>
</protein>
<dbReference type="GO" id="GO:0032153">
    <property type="term" value="C:cell division site"/>
    <property type="evidence" value="ECO:0007669"/>
    <property type="project" value="TreeGrafter"/>
</dbReference>
<feature type="transmembrane region" description="Helical" evidence="1">
    <location>
        <begin position="191"/>
        <end position="212"/>
    </location>
</feature>
<dbReference type="GO" id="GO:0016020">
    <property type="term" value="C:membrane"/>
    <property type="evidence" value="ECO:0007669"/>
    <property type="project" value="InterPro"/>
</dbReference>
<dbReference type="AlphaFoldDB" id="A0A2N9W096"/>
<evidence type="ECO:0000256" key="1">
    <source>
        <dbReference type="SAM" id="Phobius"/>
    </source>
</evidence>
<keyword evidence="1" id="KW-0472">Membrane</keyword>
<dbReference type="InterPro" id="IPR004513">
    <property type="entry name" value="FtsX"/>
</dbReference>
<dbReference type="PANTHER" id="PTHR47755:SF1">
    <property type="entry name" value="CELL DIVISION PROTEIN FTSX"/>
    <property type="match status" value="1"/>
</dbReference>
<organism evidence="2 3">
    <name type="scientific">Phyllobacterium zundukense</name>
    <dbReference type="NCBI Taxonomy" id="1867719"/>
    <lineage>
        <taxon>Bacteria</taxon>
        <taxon>Pseudomonadati</taxon>
        <taxon>Pseudomonadota</taxon>
        <taxon>Alphaproteobacteria</taxon>
        <taxon>Hyphomicrobiales</taxon>
        <taxon>Phyllobacteriaceae</taxon>
        <taxon>Phyllobacterium</taxon>
    </lineage>
</organism>
<comment type="caution">
    <text evidence="2">The sequence shown here is derived from an EMBL/GenBank/DDBJ whole genome shotgun (WGS) entry which is preliminary data.</text>
</comment>
<dbReference type="EMBL" id="MZMT01000023">
    <property type="protein sequence ID" value="PIO45164.1"/>
    <property type="molecule type" value="Genomic_DNA"/>
</dbReference>
<dbReference type="KEGG" id="pht:BLM14_02190"/>
<evidence type="ECO:0000313" key="3">
    <source>
        <dbReference type="Proteomes" id="UP000232163"/>
    </source>
</evidence>
<dbReference type="PANTHER" id="PTHR47755">
    <property type="entry name" value="CELL DIVISION PROTEIN FTSX"/>
    <property type="match status" value="1"/>
</dbReference>
<keyword evidence="1" id="KW-0812">Transmembrane</keyword>
<keyword evidence="1" id="KW-1133">Transmembrane helix</keyword>
<dbReference type="OrthoDB" id="9814843at2"/>
<accession>A0A2N9W096</accession>
<gene>
    <name evidence="2" type="ORF">B5P45_08970</name>
</gene>
<feature type="transmembrane region" description="Helical" evidence="1">
    <location>
        <begin position="45"/>
        <end position="67"/>
    </location>
</feature>
<dbReference type="GO" id="GO:0051301">
    <property type="term" value="P:cell division"/>
    <property type="evidence" value="ECO:0007669"/>
    <property type="project" value="InterPro"/>
</dbReference>
<feature type="transmembrane region" description="Helical" evidence="1">
    <location>
        <begin position="245"/>
        <end position="270"/>
    </location>
</feature>
<feature type="transmembrane region" description="Helical" evidence="1">
    <location>
        <begin position="290"/>
        <end position="314"/>
    </location>
</feature>